<evidence type="ECO:0000256" key="3">
    <source>
        <dbReference type="ARBA" id="ARBA00022692"/>
    </source>
</evidence>
<evidence type="ECO:0000313" key="9">
    <source>
        <dbReference type="Proteomes" id="UP000516421"/>
    </source>
</evidence>
<sequence>MNRLRLNRVVRREISEEEPQPLSPALYLDLTASMLAAGLSLQRCLLMIANVGSMHARRQLRMVERRLSLGADWQTAWTFSEPVPELKDLQRTLGFLLETGAPTADLLTVMADRQRRHSFRFAEQSAAKLGVHLVVPLGLCSLPAFICLGVIPVLISLVPTLGF</sequence>
<accession>A0A7H2BKX9</accession>
<proteinExistence type="predicted"/>
<dbReference type="EMBL" id="CP061538">
    <property type="protein sequence ID" value="QNV40325.1"/>
    <property type="molecule type" value="Genomic_DNA"/>
</dbReference>
<dbReference type="InterPro" id="IPR018076">
    <property type="entry name" value="T2SS_GspF_dom"/>
</dbReference>
<dbReference type="PANTHER" id="PTHR35007">
    <property type="entry name" value="INTEGRAL MEMBRANE PROTEIN-RELATED"/>
    <property type="match status" value="1"/>
</dbReference>
<dbReference type="Proteomes" id="UP000516421">
    <property type="component" value="Chromosome"/>
</dbReference>
<protein>
    <submittedName>
        <fullName evidence="8">Type II secretion system F family protein</fullName>
    </submittedName>
</protein>
<comment type="subcellular location">
    <subcellularLocation>
        <location evidence="1">Cell membrane</location>
        <topology evidence="1">Multi-pass membrane protein</topology>
    </subcellularLocation>
</comment>
<keyword evidence="4 6" id="KW-1133">Transmembrane helix</keyword>
<dbReference type="RefSeq" id="WP_190617916.1">
    <property type="nucleotide sequence ID" value="NZ_CP061538.1"/>
</dbReference>
<dbReference type="Pfam" id="PF00482">
    <property type="entry name" value="T2SSF"/>
    <property type="match status" value="1"/>
</dbReference>
<evidence type="ECO:0000256" key="2">
    <source>
        <dbReference type="ARBA" id="ARBA00022475"/>
    </source>
</evidence>
<evidence type="ECO:0000259" key="7">
    <source>
        <dbReference type="Pfam" id="PF00482"/>
    </source>
</evidence>
<organism evidence="8 9">
    <name type="scientific">Rothia amarae</name>
    <dbReference type="NCBI Taxonomy" id="169480"/>
    <lineage>
        <taxon>Bacteria</taxon>
        <taxon>Bacillati</taxon>
        <taxon>Actinomycetota</taxon>
        <taxon>Actinomycetes</taxon>
        <taxon>Micrococcales</taxon>
        <taxon>Micrococcaceae</taxon>
        <taxon>Rothia</taxon>
    </lineage>
</organism>
<feature type="domain" description="Type II secretion system protein GspF" evidence="7">
    <location>
        <begin position="28"/>
        <end position="148"/>
    </location>
</feature>
<dbReference type="PANTHER" id="PTHR35007:SF3">
    <property type="entry name" value="POSSIBLE CONSERVED ALANINE RICH MEMBRANE PROTEIN"/>
    <property type="match status" value="1"/>
</dbReference>
<evidence type="ECO:0000256" key="1">
    <source>
        <dbReference type="ARBA" id="ARBA00004651"/>
    </source>
</evidence>
<dbReference type="GO" id="GO:0005886">
    <property type="term" value="C:plasma membrane"/>
    <property type="evidence" value="ECO:0007669"/>
    <property type="project" value="UniProtKB-SubCell"/>
</dbReference>
<evidence type="ECO:0000256" key="6">
    <source>
        <dbReference type="SAM" id="Phobius"/>
    </source>
</evidence>
<name>A0A7H2BKX9_9MICC</name>
<gene>
    <name evidence="8" type="ORF">IDM48_02505</name>
</gene>
<evidence type="ECO:0000256" key="4">
    <source>
        <dbReference type="ARBA" id="ARBA00022989"/>
    </source>
</evidence>
<reference evidence="8 9" key="1">
    <citation type="submission" date="2020-09" db="EMBL/GenBank/DDBJ databases">
        <title>Investigation of environmental microbe.</title>
        <authorList>
            <person name="Ou Y."/>
            <person name="Kang Q."/>
        </authorList>
    </citation>
    <scope>NUCLEOTIDE SEQUENCE [LARGE SCALE GENOMIC DNA]</scope>
    <source>
        <strain evidence="8 9">KJZ-9</strain>
    </source>
</reference>
<feature type="transmembrane region" description="Helical" evidence="6">
    <location>
        <begin position="129"/>
        <end position="155"/>
    </location>
</feature>
<evidence type="ECO:0000256" key="5">
    <source>
        <dbReference type="ARBA" id="ARBA00023136"/>
    </source>
</evidence>
<keyword evidence="3 6" id="KW-0812">Transmembrane</keyword>
<dbReference type="AlphaFoldDB" id="A0A7H2BKX9"/>
<dbReference type="KEGG" id="rama:IDM48_02505"/>
<evidence type="ECO:0000313" key="8">
    <source>
        <dbReference type="EMBL" id="QNV40325.1"/>
    </source>
</evidence>
<keyword evidence="5 6" id="KW-0472">Membrane</keyword>
<keyword evidence="9" id="KW-1185">Reference proteome</keyword>
<keyword evidence="2" id="KW-1003">Cell membrane</keyword>